<dbReference type="AlphaFoldDB" id="A0A844XDX0"/>
<keyword evidence="2" id="KW-0732">Signal</keyword>
<name>A0A844XDX0_9SPHN</name>
<comment type="caution">
    <text evidence="3">The sequence shown here is derived from an EMBL/GenBank/DDBJ whole genome shotgun (WGS) entry which is preliminary data.</text>
</comment>
<evidence type="ECO:0000256" key="2">
    <source>
        <dbReference type="SAM" id="SignalP"/>
    </source>
</evidence>
<keyword evidence="4" id="KW-1185">Reference proteome</keyword>
<gene>
    <name evidence="3" type="ORF">GRF63_08520</name>
</gene>
<evidence type="ECO:0000256" key="1">
    <source>
        <dbReference type="SAM" id="MobiDB-lite"/>
    </source>
</evidence>
<feature type="signal peptide" evidence="2">
    <location>
        <begin position="1"/>
        <end position="29"/>
    </location>
</feature>
<dbReference type="EMBL" id="WUBR01000002">
    <property type="protein sequence ID" value="MWV27949.1"/>
    <property type="molecule type" value="Genomic_DNA"/>
</dbReference>
<dbReference type="RefSeq" id="WP_160485602.1">
    <property type="nucleotide sequence ID" value="NZ_WUBR01000002.1"/>
</dbReference>
<sequence length="185" mass="19864">MIAFRAHKTTLSITAASLSLALLSSPAAAQVDDAIVLNILRNCAQIDDATARLACYDNNIRAAGGQARSAVPGEMPAPQAGRGAPLSNSGPSGFGSENVRTADRFEAPAGQIDELRARVRAVSERQRGVYLFTLDDGAQWVFTESVPFAYRPPKPGDQVEIDRAALGSFLMTYDSQRSVRVERVR</sequence>
<feature type="chain" id="PRO_5032997171" evidence="2">
    <location>
        <begin position="30"/>
        <end position="185"/>
    </location>
</feature>
<proteinExistence type="predicted"/>
<evidence type="ECO:0000313" key="3">
    <source>
        <dbReference type="EMBL" id="MWV27949.1"/>
    </source>
</evidence>
<dbReference type="Proteomes" id="UP000461409">
    <property type="component" value="Unassembled WGS sequence"/>
</dbReference>
<evidence type="ECO:0000313" key="4">
    <source>
        <dbReference type="Proteomes" id="UP000461409"/>
    </source>
</evidence>
<protein>
    <submittedName>
        <fullName evidence="3">Uncharacterized protein</fullName>
    </submittedName>
</protein>
<feature type="region of interest" description="Disordered" evidence="1">
    <location>
        <begin position="67"/>
        <end position="97"/>
    </location>
</feature>
<reference evidence="3 4" key="2">
    <citation type="submission" date="2020-02" db="EMBL/GenBank/DDBJ databases">
        <title>Erythrobacter dongmakensis sp. nov., isolated from a tidal mudflat.</title>
        <authorList>
            <person name="Kim I.S."/>
        </authorList>
    </citation>
    <scope>NUCLEOTIDE SEQUENCE [LARGE SCALE GENOMIC DNA]</scope>
    <source>
        <strain evidence="3 4">GH3-10</strain>
    </source>
</reference>
<organism evidence="3 4">
    <name type="scientific">Aurantiacibacter rhizosphaerae</name>
    <dbReference type="NCBI Taxonomy" id="2691582"/>
    <lineage>
        <taxon>Bacteria</taxon>
        <taxon>Pseudomonadati</taxon>
        <taxon>Pseudomonadota</taxon>
        <taxon>Alphaproteobacteria</taxon>
        <taxon>Sphingomonadales</taxon>
        <taxon>Erythrobacteraceae</taxon>
        <taxon>Aurantiacibacter</taxon>
    </lineage>
</organism>
<reference evidence="3 4" key="1">
    <citation type="submission" date="2019-12" db="EMBL/GenBank/DDBJ databases">
        <authorList>
            <person name="Lee S.D."/>
        </authorList>
    </citation>
    <scope>NUCLEOTIDE SEQUENCE [LARGE SCALE GENOMIC DNA]</scope>
    <source>
        <strain evidence="3 4">GH3-10</strain>
    </source>
</reference>
<accession>A0A844XDX0</accession>